<feature type="compositionally biased region" description="Polar residues" evidence="1">
    <location>
        <begin position="417"/>
        <end position="434"/>
    </location>
</feature>
<accession>A0A078AI10</accession>
<feature type="region of interest" description="Disordered" evidence="1">
    <location>
        <begin position="417"/>
        <end position="440"/>
    </location>
</feature>
<dbReference type="EMBL" id="CCKQ01008959">
    <property type="protein sequence ID" value="CDW80428.1"/>
    <property type="molecule type" value="Genomic_DNA"/>
</dbReference>
<feature type="compositionally biased region" description="Acidic residues" evidence="1">
    <location>
        <begin position="333"/>
        <end position="342"/>
    </location>
</feature>
<name>A0A078AI10_STYLE</name>
<evidence type="ECO:0000313" key="3">
    <source>
        <dbReference type="Proteomes" id="UP000039865"/>
    </source>
</evidence>
<feature type="compositionally biased region" description="Polar residues" evidence="1">
    <location>
        <begin position="1196"/>
        <end position="1216"/>
    </location>
</feature>
<evidence type="ECO:0000313" key="2">
    <source>
        <dbReference type="EMBL" id="CDW80428.1"/>
    </source>
</evidence>
<dbReference type="Proteomes" id="UP000039865">
    <property type="component" value="Unassembled WGS sequence"/>
</dbReference>
<sequence>MQSSQSVPQSSGYSQNRSLLQSTGSQAVHSVRQGQAQNNAAGFLNVGYRSQMGSRMNTSASQPVLNTADQKFQTATNRNQTYNLSENQVRDFMNQLQNFNKEFGYSRDPEVVQEEKLAKNDLYRELNDVQSLHYNKYFYGLAPDDPKNRFYYGMNNQGYYNHNNVYVPSGDINDGNLMANGNFRLQAEGRQNGYYYSQMRANEFKKHLGVGRILGNNERQSEIDPKILDTANAILQHQERLKIRLRDKYRRANQGLRKVPEDQKVQQKNIQIYQYRNRQLLAIYSNIENQQKMVLELVNSTITAREKDLEKKNQELKRKIEELERQQTVDPISESDSDDEDDNQRIGTKKQSQISSPKKFGLPGTRNAPNLQGQRKSLPFQDDDEEVEHEFADEYIDHGIEGVLDKYQGQVGKLNDSSQLPGDQGKMMNQSQGKGFTLQRKDKYSYEDPDMKKRPTTPLYLDGLNMNIPSQIRVPAFFPDMPETQKMLIFRRQDNKNQIDQENKQEKTVLNHCYKDQQDYFTFLISIQGLPESDRSDDLLRNMQGWDDKLMKEQQKQEQEQQMKRDKNNMLKDRFKEALRRKYGLGKVKDKRRRKVKLFAFFVFLSLWYQVQKNKVGKRQKAIQDMENGIRIYTEVGRQFMLKAVKNILINLVNEPDLDLSVNDLPKSHGQTLSRQQQNKIVKIQVRIKGLLQNIFNAANPQEFPQALSKFLGLYTQDGAYVPKKYLSNFEQSRLKIDSYGAMQEQSFDQQSLMVGFFLFTKILVGQLLLQADQYVGIRTDKNQLLKKNLQVLATFIQEIVADYFIQKAQVISPVPNPQDDGVRQNLIPSQELDAFFKFCDKQWRTFFRNHEKDRNDDGQSEGHFKVAILHEQWYQHLAQQKSQLQHIEIMISIKEKSLKRQIMQRDGILMNRNMLSSFNISIEEESNRDYKNFLGQAKMTRFSFHQDDNEAGDTLGFLDIKKPSNKYKDFQPFPKEQEIKIDNGLSDIKKPYYPDFGMPTFYQFEDSQPANWKKMLQKEREEREKQEKLNLLQGNLGLKRRLTLTKNKDFREQEEKNLENSLISNPRMQKRYIQMGSKFKKLKTDVSIINQQYELFGGFLEHIRQQNLRKLNQSIDFTVHKSQKLDSNPSFIRRSFQRDRREGNNDNEMNFELDSRQNISMFDKYKQRILSTTNKSFQIQQNQQNQTRKDRDSENPYSRTIPNTINNSPILSPTGQPKFIFKDRELYARRFEQKLQMLESKRIQLSENIYDKKDSLRVKSQLKQWLNENKLNNKSNNYMEFIDKMNNKKGKKKRDRRVSTSIDFKRQIESPEISDSGEGRDIKPGEKFLNDKLFSDMSDQLTQTQTPLEKIDEKKKNYKVKKLPKMKLHTSSLKKRKIMETLNIYKNAIVLE</sequence>
<feature type="compositionally biased region" description="Low complexity" evidence="1">
    <location>
        <begin position="1"/>
        <end position="15"/>
    </location>
</feature>
<evidence type="ECO:0000256" key="1">
    <source>
        <dbReference type="SAM" id="MobiDB-lite"/>
    </source>
</evidence>
<feature type="region of interest" description="Disordered" evidence="1">
    <location>
        <begin position="322"/>
        <end position="377"/>
    </location>
</feature>
<feature type="compositionally biased region" description="Polar residues" evidence="1">
    <location>
        <begin position="345"/>
        <end position="356"/>
    </location>
</feature>
<organism evidence="2 3">
    <name type="scientific">Stylonychia lemnae</name>
    <name type="common">Ciliate</name>
    <dbReference type="NCBI Taxonomy" id="5949"/>
    <lineage>
        <taxon>Eukaryota</taxon>
        <taxon>Sar</taxon>
        <taxon>Alveolata</taxon>
        <taxon>Ciliophora</taxon>
        <taxon>Intramacronucleata</taxon>
        <taxon>Spirotrichea</taxon>
        <taxon>Stichotrichia</taxon>
        <taxon>Sporadotrichida</taxon>
        <taxon>Oxytrichidae</taxon>
        <taxon>Stylonychinae</taxon>
        <taxon>Stylonychia</taxon>
    </lineage>
</organism>
<feature type="compositionally biased region" description="Polar residues" evidence="1">
    <location>
        <begin position="16"/>
        <end position="32"/>
    </location>
</feature>
<reference evidence="2 3" key="1">
    <citation type="submission" date="2014-06" db="EMBL/GenBank/DDBJ databases">
        <authorList>
            <person name="Swart Estienne"/>
        </authorList>
    </citation>
    <scope>NUCLEOTIDE SEQUENCE [LARGE SCALE GENOMIC DNA]</scope>
    <source>
        <strain evidence="2 3">130c</strain>
    </source>
</reference>
<feature type="region of interest" description="Disordered" evidence="1">
    <location>
        <begin position="1"/>
        <end position="32"/>
    </location>
</feature>
<protein>
    <submittedName>
        <fullName evidence="2">Uncharacterized protein</fullName>
    </submittedName>
</protein>
<dbReference type="InParanoid" id="A0A078AI10"/>
<proteinExistence type="predicted"/>
<dbReference type="OrthoDB" id="206880at2759"/>
<feature type="region of interest" description="Disordered" evidence="1">
    <location>
        <begin position="1174"/>
        <end position="1217"/>
    </location>
</feature>
<gene>
    <name evidence="2" type="primary">Contig9654.g10327</name>
    <name evidence="2" type="ORF">STYLEM_9426</name>
</gene>
<keyword evidence="3" id="KW-1185">Reference proteome</keyword>